<feature type="domain" description="ABM" evidence="1">
    <location>
        <begin position="6"/>
        <end position="98"/>
    </location>
</feature>
<evidence type="ECO:0000313" key="2">
    <source>
        <dbReference type="EMBL" id="CDZ32908.1"/>
    </source>
</evidence>
<dbReference type="OrthoDB" id="287932at2"/>
<evidence type="ECO:0000259" key="1">
    <source>
        <dbReference type="PROSITE" id="PS51725"/>
    </source>
</evidence>
<dbReference type="Pfam" id="PF03992">
    <property type="entry name" value="ABM"/>
    <property type="match status" value="1"/>
</dbReference>
<dbReference type="PROSITE" id="PS51725">
    <property type="entry name" value="ABM"/>
    <property type="match status" value="1"/>
</dbReference>
<keyword evidence="2" id="KW-0503">Monooxygenase</keyword>
<dbReference type="GO" id="GO:0004497">
    <property type="term" value="F:monooxygenase activity"/>
    <property type="evidence" value="ECO:0007669"/>
    <property type="project" value="UniProtKB-KW"/>
</dbReference>
<dbReference type="InterPro" id="IPR011008">
    <property type="entry name" value="Dimeric_a/b-barrel"/>
</dbReference>
<gene>
    <name evidence="2" type="ORF">NGAL_HAMBI1145_15810</name>
</gene>
<dbReference type="SUPFAM" id="SSF54909">
    <property type="entry name" value="Dimeric alpha+beta barrel"/>
    <property type="match status" value="1"/>
</dbReference>
<organism evidence="2 3">
    <name type="scientific">Neorhizobium galegae bv. officinalis</name>
    <dbReference type="NCBI Taxonomy" id="323656"/>
    <lineage>
        <taxon>Bacteria</taxon>
        <taxon>Pseudomonadati</taxon>
        <taxon>Pseudomonadota</taxon>
        <taxon>Alphaproteobacteria</taxon>
        <taxon>Hyphomicrobiales</taxon>
        <taxon>Rhizobiaceae</taxon>
        <taxon>Rhizobium/Agrobacterium group</taxon>
        <taxon>Neorhizobium</taxon>
    </lineage>
</organism>
<keyword evidence="2" id="KW-0560">Oxidoreductase</keyword>
<dbReference type="Gene3D" id="3.30.70.100">
    <property type="match status" value="1"/>
</dbReference>
<reference evidence="2 3" key="1">
    <citation type="submission" date="2014-08" db="EMBL/GenBank/DDBJ databases">
        <authorList>
            <person name="Chen Y.-H."/>
        </authorList>
    </citation>
    <scope>NUCLEOTIDE SEQUENCE [LARGE SCALE GENOMIC DNA]</scope>
</reference>
<dbReference type="RefSeq" id="WP_046665775.1">
    <property type="nucleotide sequence ID" value="NZ_CCRH01000003.1"/>
</dbReference>
<evidence type="ECO:0000313" key="3">
    <source>
        <dbReference type="Proteomes" id="UP000046176"/>
    </source>
</evidence>
<dbReference type="PANTHER" id="PTHR33336:SF3">
    <property type="entry name" value="ABM DOMAIN-CONTAINING PROTEIN"/>
    <property type="match status" value="1"/>
</dbReference>
<dbReference type="AlphaFoldDB" id="A0A0T7FD19"/>
<dbReference type="InterPro" id="IPR007138">
    <property type="entry name" value="ABM_dom"/>
</dbReference>
<name>A0A0T7FD19_NEOGA</name>
<dbReference type="InterPro" id="IPR050744">
    <property type="entry name" value="AI-2_Isomerase_LsrG"/>
</dbReference>
<dbReference type="PANTHER" id="PTHR33336">
    <property type="entry name" value="QUINOL MONOOXYGENASE YGIN-RELATED"/>
    <property type="match status" value="1"/>
</dbReference>
<protein>
    <submittedName>
        <fullName evidence="2">Putative antibiotic biosynthesis monooxygenase protein</fullName>
    </submittedName>
</protein>
<dbReference type="Proteomes" id="UP000046176">
    <property type="component" value="Unassembled WGS sequence"/>
</dbReference>
<accession>A0A0T7FD19</accession>
<sequence length="103" mass="11285">MSDTPLTITAISTAKPGKEAALGAAQVKLVTETLAEDGCLRYELHQSLDDGRVRIFVETWASEQQWRAHMQGAAMQRFQASGVGEYFADFADFALHRLARVAG</sequence>
<dbReference type="EMBL" id="CCRH01000003">
    <property type="protein sequence ID" value="CDZ32908.1"/>
    <property type="molecule type" value="Genomic_DNA"/>
</dbReference>
<proteinExistence type="predicted"/>